<organism evidence="13 14">
    <name type="scientific">Georgenia halotolerans</name>
    <dbReference type="NCBI Taxonomy" id="3028317"/>
    <lineage>
        <taxon>Bacteria</taxon>
        <taxon>Bacillati</taxon>
        <taxon>Actinomycetota</taxon>
        <taxon>Actinomycetes</taxon>
        <taxon>Micrococcales</taxon>
        <taxon>Bogoriellaceae</taxon>
        <taxon>Georgenia</taxon>
    </lineage>
</organism>
<evidence type="ECO:0000313" key="14">
    <source>
        <dbReference type="Proteomes" id="UP001165561"/>
    </source>
</evidence>
<evidence type="ECO:0000256" key="10">
    <source>
        <dbReference type="ARBA" id="ARBA00023136"/>
    </source>
</evidence>
<comment type="caution">
    <text evidence="13">The sequence shown here is derived from an EMBL/GenBank/DDBJ whole genome shotgun (WGS) entry which is preliminary data.</text>
</comment>
<dbReference type="GO" id="GO:0006508">
    <property type="term" value="P:proteolysis"/>
    <property type="evidence" value="ECO:0007669"/>
    <property type="project" value="UniProtKB-KW"/>
</dbReference>
<keyword evidence="4 13" id="KW-0645">Protease</keyword>
<dbReference type="EMBL" id="JARACI010000574">
    <property type="protein sequence ID" value="MDD9205604.1"/>
    <property type="molecule type" value="Genomic_DNA"/>
</dbReference>
<keyword evidence="10 11" id="KW-0472">Membrane</keyword>
<evidence type="ECO:0000256" key="2">
    <source>
        <dbReference type="ARBA" id="ARBA00004141"/>
    </source>
</evidence>
<protein>
    <submittedName>
        <fullName evidence="13">Site-2 protease family protein</fullName>
    </submittedName>
</protein>
<accession>A0ABT5TUF5</accession>
<name>A0ABT5TUF5_9MICO</name>
<evidence type="ECO:0000313" key="13">
    <source>
        <dbReference type="EMBL" id="MDD9205604.1"/>
    </source>
</evidence>
<gene>
    <name evidence="13" type="ORF">PU560_03865</name>
</gene>
<keyword evidence="8 11" id="KW-1133">Transmembrane helix</keyword>
<sequence>MDFVVGVLILVVGLMVSIALHEVGHLLPAKRFGVRVPQYMVGFGRTLWSRTVGDTEYGVKAVPLGGYVRMVGMYPPARRRPAGSHGRPTLVEAARQESLAEIPPGEERRAFYTLSVPRKLVVMLGGPAMNLLIAAVLLTVVVAGLGLPTLTSTLGAVQPCVSEE</sequence>
<proteinExistence type="inferred from homology"/>
<reference evidence="13" key="1">
    <citation type="submission" date="2023-02" db="EMBL/GenBank/DDBJ databases">
        <title>Georgenia sp.10Sc9-8, isolated from a soil sample collected from the Taklamakan desert.</title>
        <authorList>
            <person name="Liu S."/>
        </authorList>
    </citation>
    <scope>NUCLEOTIDE SEQUENCE</scope>
    <source>
        <strain evidence="13">10Sc9-8</strain>
    </source>
</reference>
<dbReference type="PANTHER" id="PTHR42837:SF2">
    <property type="entry name" value="MEMBRANE METALLOPROTEASE ARASP2, CHLOROPLASTIC-RELATED"/>
    <property type="match status" value="1"/>
</dbReference>
<dbReference type="Pfam" id="PF02163">
    <property type="entry name" value="Peptidase_M50"/>
    <property type="match status" value="1"/>
</dbReference>
<comment type="cofactor">
    <cofactor evidence="1">
        <name>Zn(2+)</name>
        <dbReference type="ChEBI" id="CHEBI:29105"/>
    </cofactor>
</comment>
<evidence type="ECO:0000256" key="9">
    <source>
        <dbReference type="ARBA" id="ARBA00023049"/>
    </source>
</evidence>
<evidence type="ECO:0000256" key="6">
    <source>
        <dbReference type="ARBA" id="ARBA00022801"/>
    </source>
</evidence>
<dbReference type="GO" id="GO:0008233">
    <property type="term" value="F:peptidase activity"/>
    <property type="evidence" value="ECO:0007669"/>
    <property type="project" value="UniProtKB-KW"/>
</dbReference>
<dbReference type="InterPro" id="IPR004387">
    <property type="entry name" value="Pept_M50_Zn"/>
</dbReference>
<dbReference type="Proteomes" id="UP001165561">
    <property type="component" value="Unassembled WGS sequence"/>
</dbReference>
<comment type="subcellular location">
    <subcellularLocation>
        <location evidence="2">Membrane</location>
        <topology evidence="2">Multi-pass membrane protein</topology>
    </subcellularLocation>
</comment>
<keyword evidence="14" id="KW-1185">Reference proteome</keyword>
<evidence type="ECO:0000256" key="7">
    <source>
        <dbReference type="ARBA" id="ARBA00022833"/>
    </source>
</evidence>
<evidence type="ECO:0000256" key="8">
    <source>
        <dbReference type="ARBA" id="ARBA00022989"/>
    </source>
</evidence>
<evidence type="ECO:0000256" key="5">
    <source>
        <dbReference type="ARBA" id="ARBA00022692"/>
    </source>
</evidence>
<feature type="non-terminal residue" evidence="13">
    <location>
        <position position="164"/>
    </location>
</feature>
<evidence type="ECO:0000256" key="11">
    <source>
        <dbReference type="SAM" id="Phobius"/>
    </source>
</evidence>
<evidence type="ECO:0000259" key="12">
    <source>
        <dbReference type="Pfam" id="PF02163"/>
    </source>
</evidence>
<feature type="transmembrane region" description="Helical" evidence="11">
    <location>
        <begin position="6"/>
        <end position="27"/>
    </location>
</feature>
<feature type="domain" description="Peptidase M50" evidence="12">
    <location>
        <begin position="10"/>
        <end position="146"/>
    </location>
</feature>
<keyword evidence="6" id="KW-0378">Hydrolase</keyword>
<keyword evidence="7" id="KW-0862">Zinc</keyword>
<comment type="similarity">
    <text evidence="3">Belongs to the peptidase M50B family.</text>
</comment>
<evidence type="ECO:0000256" key="1">
    <source>
        <dbReference type="ARBA" id="ARBA00001947"/>
    </source>
</evidence>
<dbReference type="PANTHER" id="PTHR42837">
    <property type="entry name" value="REGULATOR OF SIGMA-E PROTEASE RSEP"/>
    <property type="match status" value="1"/>
</dbReference>
<evidence type="ECO:0000256" key="3">
    <source>
        <dbReference type="ARBA" id="ARBA00007931"/>
    </source>
</evidence>
<keyword evidence="9" id="KW-0482">Metalloprotease</keyword>
<evidence type="ECO:0000256" key="4">
    <source>
        <dbReference type="ARBA" id="ARBA00022670"/>
    </source>
</evidence>
<keyword evidence="5 11" id="KW-0812">Transmembrane</keyword>
<dbReference type="CDD" id="cd06163">
    <property type="entry name" value="S2P-M50_PDZ_RseP-like"/>
    <property type="match status" value="1"/>
</dbReference>
<dbReference type="InterPro" id="IPR008915">
    <property type="entry name" value="Peptidase_M50"/>
</dbReference>
<feature type="transmembrane region" description="Helical" evidence="11">
    <location>
        <begin position="128"/>
        <end position="147"/>
    </location>
</feature>